<dbReference type="InterPro" id="IPR012000">
    <property type="entry name" value="Thiamin_PyroP_enz_cen_dom"/>
</dbReference>
<evidence type="ECO:0000256" key="6">
    <source>
        <dbReference type="ARBA" id="ARBA00022842"/>
    </source>
</evidence>
<keyword evidence="6" id="KW-0460">Magnesium</keyword>
<dbReference type="InterPro" id="IPR012001">
    <property type="entry name" value="Thiamin_PyroP_enz_TPP-bd_dom"/>
</dbReference>
<comment type="cofactor">
    <cofactor evidence="1">
        <name>Mg(2+)</name>
        <dbReference type="ChEBI" id="CHEBI:18420"/>
    </cofactor>
</comment>
<evidence type="ECO:0000313" key="20">
    <source>
        <dbReference type="Proteomes" id="UP000256645"/>
    </source>
</evidence>
<comment type="caution">
    <text evidence="19">The sequence shown here is derived from an EMBL/GenBank/DDBJ whole genome shotgun (WGS) entry which is preliminary data.</text>
</comment>
<organism evidence="19 20">
    <name type="scientific">Coleophoma cylindrospora</name>
    <dbReference type="NCBI Taxonomy" id="1849047"/>
    <lineage>
        <taxon>Eukaryota</taxon>
        <taxon>Fungi</taxon>
        <taxon>Dikarya</taxon>
        <taxon>Ascomycota</taxon>
        <taxon>Pezizomycotina</taxon>
        <taxon>Leotiomycetes</taxon>
        <taxon>Helotiales</taxon>
        <taxon>Dermateaceae</taxon>
        <taxon>Coleophoma</taxon>
    </lineage>
</organism>
<keyword evidence="5" id="KW-0479">Metal-binding</keyword>
<dbReference type="SUPFAM" id="SSF52518">
    <property type="entry name" value="Thiamin diphosphate-binding fold (THDP-binding)"/>
    <property type="match status" value="2"/>
</dbReference>
<accession>A0A3D8SE54</accession>
<evidence type="ECO:0000256" key="15">
    <source>
        <dbReference type="RuleBase" id="RU362132"/>
    </source>
</evidence>
<evidence type="ECO:0000256" key="5">
    <source>
        <dbReference type="ARBA" id="ARBA00022723"/>
    </source>
</evidence>
<evidence type="ECO:0000256" key="8">
    <source>
        <dbReference type="ARBA" id="ARBA00023140"/>
    </source>
</evidence>
<evidence type="ECO:0000256" key="13">
    <source>
        <dbReference type="ARBA" id="ARBA00059692"/>
    </source>
</evidence>
<evidence type="ECO:0000313" key="19">
    <source>
        <dbReference type="EMBL" id="RDW84461.1"/>
    </source>
</evidence>
<reference evidence="19 20" key="1">
    <citation type="journal article" date="2018" name="IMA Fungus">
        <title>IMA Genome-F 9: Draft genome sequence of Annulohypoxylon stygium, Aspergillus mulundensis, Berkeleyomyces basicola (syn. Thielaviopsis basicola), Ceratocystis smalleyi, two Cercospora beticola strains, Coleophoma cylindrospora, Fusarium fracticaudum, Phialophora cf. hyalina, and Morchella septimelata.</title>
        <authorList>
            <person name="Wingfield B.D."/>
            <person name="Bills G.F."/>
            <person name="Dong Y."/>
            <person name="Huang W."/>
            <person name="Nel W.J."/>
            <person name="Swalarsk-Parry B.S."/>
            <person name="Vaghefi N."/>
            <person name="Wilken P.M."/>
            <person name="An Z."/>
            <person name="de Beer Z.W."/>
            <person name="De Vos L."/>
            <person name="Chen L."/>
            <person name="Duong T.A."/>
            <person name="Gao Y."/>
            <person name="Hammerbacher A."/>
            <person name="Kikkert J.R."/>
            <person name="Li Y."/>
            <person name="Li H."/>
            <person name="Li K."/>
            <person name="Li Q."/>
            <person name="Liu X."/>
            <person name="Ma X."/>
            <person name="Naidoo K."/>
            <person name="Pethybridge S.J."/>
            <person name="Sun J."/>
            <person name="Steenkamp E.T."/>
            <person name="van der Nest M.A."/>
            <person name="van Wyk S."/>
            <person name="Wingfield M.J."/>
            <person name="Xiong C."/>
            <person name="Yue Q."/>
            <person name="Zhang X."/>
        </authorList>
    </citation>
    <scope>NUCLEOTIDE SEQUENCE [LARGE SCALE GENOMIC DNA]</scope>
    <source>
        <strain evidence="19 20">BP6252</strain>
    </source>
</reference>
<dbReference type="GO" id="GO:0005782">
    <property type="term" value="C:peroxisomal matrix"/>
    <property type="evidence" value="ECO:0007669"/>
    <property type="project" value="UniProtKB-SubCell"/>
</dbReference>
<evidence type="ECO:0000259" key="16">
    <source>
        <dbReference type="Pfam" id="PF00205"/>
    </source>
</evidence>
<comment type="subcellular location">
    <subcellularLocation>
        <location evidence="3">Peroxisome matrix</location>
    </subcellularLocation>
</comment>
<keyword evidence="8" id="KW-0576">Peroxisome</keyword>
<evidence type="ECO:0000256" key="10">
    <source>
        <dbReference type="ARBA" id="ARBA00044451"/>
    </source>
</evidence>
<protein>
    <recommendedName>
        <fullName evidence="14">2-hydroxyacyl-CoA lyase</fullName>
        <ecNumber evidence="12">4.1.2.63</ecNumber>
    </recommendedName>
</protein>
<dbReference type="PANTHER" id="PTHR43710">
    <property type="entry name" value="2-HYDROXYACYL-COA LYASE"/>
    <property type="match status" value="1"/>
</dbReference>
<dbReference type="InterPro" id="IPR011766">
    <property type="entry name" value="TPP_enzyme_TPP-bd"/>
</dbReference>
<keyword evidence="9" id="KW-0456">Lyase</keyword>
<evidence type="ECO:0000256" key="14">
    <source>
        <dbReference type="ARBA" id="ARBA00070390"/>
    </source>
</evidence>
<dbReference type="Gene3D" id="3.40.50.1220">
    <property type="entry name" value="TPP-binding domain"/>
    <property type="match status" value="1"/>
</dbReference>
<comment type="catalytic activity">
    <reaction evidence="10">
        <text>a 2-hydroxy-3-methyl fatty acyl-CoA = a 2-methyl-branched fatty aldehyde + formyl-CoA</text>
        <dbReference type="Rhea" id="RHEA:25375"/>
        <dbReference type="ChEBI" id="CHEBI:49188"/>
        <dbReference type="ChEBI" id="CHEBI:57376"/>
        <dbReference type="ChEBI" id="CHEBI:58783"/>
        <dbReference type="EC" id="4.1.2.63"/>
    </reaction>
    <physiologicalReaction direction="left-to-right" evidence="10">
        <dbReference type="Rhea" id="RHEA:25376"/>
    </physiologicalReaction>
</comment>
<proteinExistence type="inferred from homology"/>
<dbReference type="Pfam" id="PF02775">
    <property type="entry name" value="TPP_enzyme_C"/>
    <property type="match status" value="1"/>
</dbReference>
<dbReference type="GO" id="GO:0106359">
    <property type="term" value="F:2-hydroxyacyl-CoA lyase activity"/>
    <property type="evidence" value="ECO:0007669"/>
    <property type="project" value="UniProtKB-EC"/>
</dbReference>
<keyword evidence="7 15" id="KW-0786">Thiamine pyrophosphate</keyword>
<dbReference type="Pfam" id="PF02776">
    <property type="entry name" value="TPP_enzyme_N"/>
    <property type="match status" value="1"/>
</dbReference>
<dbReference type="GO" id="GO:0030976">
    <property type="term" value="F:thiamine pyrophosphate binding"/>
    <property type="evidence" value="ECO:0007669"/>
    <property type="project" value="InterPro"/>
</dbReference>
<dbReference type="STRING" id="1849047.A0A3D8SE54"/>
<evidence type="ECO:0000256" key="1">
    <source>
        <dbReference type="ARBA" id="ARBA00001946"/>
    </source>
</evidence>
<dbReference type="OrthoDB" id="10006023at2759"/>
<dbReference type="InterPro" id="IPR029061">
    <property type="entry name" value="THDP-binding"/>
</dbReference>
<evidence type="ECO:0000256" key="3">
    <source>
        <dbReference type="ARBA" id="ARBA00004253"/>
    </source>
</evidence>
<comment type="cofactor">
    <cofactor evidence="2">
        <name>thiamine diphosphate</name>
        <dbReference type="ChEBI" id="CHEBI:58937"/>
    </cofactor>
</comment>
<name>A0A3D8SE54_9HELO</name>
<dbReference type="Pfam" id="PF00205">
    <property type="entry name" value="TPP_enzyme_M"/>
    <property type="match status" value="1"/>
</dbReference>
<dbReference type="SUPFAM" id="SSF52467">
    <property type="entry name" value="DHS-like NAD/FAD-binding domain"/>
    <property type="match status" value="1"/>
</dbReference>
<dbReference type="Gene3D" id="3.40.50.970">
    <property type="match status" value="2"/>
</dbReference>
<gene>
    <name evidence="19" type="ORF">BP6252_02051</name>
</gene>
<feature type="domain" description="Thiamine pyrophosphate enzyme central" evidence="16">
    <location>
        <begin position="189"/>
        <end position="318"/>
    </location>
</feature>
<dbReference type="AlphaFoldDB" id="A0A3D8SE54"/>
<comment type="similarity">
    <text evidence="4 15">Belongs to the TPP enzyme family.</text>
</comment>
<keyword evidence="20" id="KW-1185">Reference proteome</keyword>
<dbReference type="FunFam" id="3.40.50.1220:FF:000006">
    <property type="entry name" value="2-hydroxyacyl-CoA lyase 1"/>
    <property type="match status" value="1"/>
</dbReference>
<dbReference type="CDD" id="cd07035">
    <property type="entry name" value="TPP_PYR_POX_like"/>
    <property type="match status" value="1"/>
</dbReference>
<evidence type="ECO:0000256" key="7">
    <source>
        <dbReference type="ARBA" id="ARBA00023052"/>
    </source>
</evidence>
<evidence type="ECO:0000256" key="4">
    <source>
        <dbReference type="ARBA" id="ARBA00007812"/>
    </source>
</evidence>
<evidence type="ECO:0000256" key="11">
    <source>
        <dbReference type="ARBA" id="ARBA00044454"/>
    </source>
</evidence>
<dbReference type="Proteomes" id="UP000256645">
    <property type="component" value="Unassembled WGS sequence"/>
</dbReference>
<dbReference type="EC" id="4.1.2.63" evidence="12"/>
<dbReference type="FunFam" id="3.40.50.970:FF:000054">
    <property type="entry name" value="Putative 2-hydroxyphytanoyl-CoA lyase"/>
    <property type="match status" value="1"/>
</dbReference>
<comment type="function">
    <text evidence="13">Catalyzes a carbon-carbon cleavage reaction; cleaves a 2-hydroxy-3-methylacyl-CoA into formyl-CoA and a 2-methyl-branched fatty aldehyde.</text>
</comment>
<dbReference type="FunFam" id="3.40.50.970:FF:000071">
    <property type="entry name" value="2-hydroxyphytanoyl-CoA lyase, putative"/>
    <property type="match status" value="1"/>
</dbReference>
<evidence type="ECO:0000259" key="17">
    <source>
        <dbReference type="Pfam" id="PF02775"/>
    </source>
</evidence>
<dbReference type="InterPro" id="IPR045025">
    <property type="entry name" value="HACL1-like"/>
</dbReference>
<dbReference type="GO" id="GO:0000287">
    <property type="term" value="F:magnesium ion binding"/>
    <property type="evidence" value="ECO:0007669"/>
    <property type="project" value="InterPro"/>
</dbReference>
<evidence type="ECO:0000256" key="2">
    <source>
        <dbReference type="ARBA" id="ARBA00001964"/>
    </source>
</evidence>
<evidence type="ECO:0000256" key="9">
    <source>
        <dbReference type="ARBA" id="ARBA00023239"/>
    </source>
</evidence>
<dbReference type="InterPro" id="IPR029035">
    <property type="entry name" value="DHS-like_NAD/FAD-binding_dom"/>
</dbReference>
<comment type="catalytic activity">
    <reaction evidence="11">
        <text>an (R)-2-hydroxy-long-chain-fatty acyl-CoA = a long-chain fatty aldehyde + formyl-CoA</text>
        <dbReference type="Rhea" id="RHEA:67444"/>
        <dbReference type="ChEBI" id="CHEBI:17176"/>
        <dbReference type="ChEBI" id="CHEBI:57376"/>
        <dbReference type="ChEBI" id="CHEBI:170012"/>
        <dbReference type="EC" id="4.1.2.63"/>
    </reaction>
    <physiologicalReaction direction="left-to-right" evidence="11">
        <dbReference type="Rhea" id="RHEA:67445"/>
    </physiologicalReaction>
</comment>
<dbReference type="GO" id="GO:0001561">
    <property type="term" value="P:fatty acid alpha-oxidation"/>
    <property type="evidence" value="ECO:0007669"/>
    <property type="project" value="TreeGrafter"/>
</dbReference>
<dbReference type="EMBL" id="PDLM01000002">
    <property type="protein sequence ID" value="RDW84461.1"/>
    <property type="molecule type" value="Genomic_DNA"/>
</dbReference>
<evidence type="ECO:0000256" key="12">
    <source>
        <dbReference type="ARBA" id="ARBA00044518"/>
    </source>
</evidence>
<sequence>MSSSGAQLIAQALHELGVRVIFGLVGIPVVQIAEEAIALGIRFIAFRNEQAASYAATAYGYLTGRPGVCLVVGGPGVLHAMAGIGNASANAFPLLILAGSSETHLVTKGAFQEMDAISLLSPHTKIAVRSSLDSIPQTITNAYRTSWYGRGGTGFVDLPADVIQGEGDHISTRIVPAAPRAAADPAKVKVIAGLLRSAKAPLVVVGKGASYAQAESSIRKLINQTKIPFLPTPMGKGVLPDSHSSNTASARSTALKGADVVIVLGARLNWILHFGEEPKWNANAKIIQVDISAEELGKNNGNAELAVIGDINVVTEQLLAALQGWQYDTSSAYVQALKASTVKNEATAAKSAKVDKIPMTYGRTFDVIKQTLHKLSPPEDGGIVYISEGANTMDISRSVFPVEHPRLRLDAGTYATMGVGLGYAIAAHCAYNLPSPEASSGPKSSHKKIVCLEGDSAFGFSLPEVETMARYGMDILIFVVNNGGVYHGDSSDSDAWLRLQQNSKQGVKGGLRSTSLGWEVGYEKVAEMCGGIGYLVRTPEELARATEEGYKATVPVVINIIIEAGQAKKLEFAWQNSSKKPKKEAKL</sequence>
<feature type="domain" description="Thiamine pyrophosphate enzyme TPP-binding" evidence="17">
    <location>
        <begin position="389"/>
        <end position="560"/>
    </location>
</feature>
<dbReference type="PANTHER" id="PTHR43710:SF2">
    <property type="entry name" value="2-HYDROXYACYL-COA LYASE 1"/>
    <property type="match status" value="1"/>
</dbReference>
<feature type="domain" description="Thiamine pyrophosphate enzyme N-terminal TPP-binding" evidence="18">
    <location>
        <begin position="5"/>
        <end position="118"/>
    </location>
</feature>
<evidence type="ECO:0000259" key="18">
    <source>
        <dbReference type="Pfam" id="PF02776"/>
    </source>
</evidence>
<dbReference type="CDD" id="cd02004">
    <property type="entry name" value="TPP_BZL_OCoD_HPCL"/>
    <property type="match status" value="1"/>
</dbReference>